<keyword evidence="1" id="KW-1133">Transmembrane helix</keyword>
<feature type="transmembrane region" description="Helical" evidence="1">
    <location>
        <begin position="20"/>
        <end position="39"/>
    </location>
</feature>
<comment type="caution">
    <text evidence="2">The sequence shown here is derived from an EMBL/GenBank/DDBJ whole genome shotgun (WGS) entry which is preliminary data.</text>
</comment>
<evidence type="ECO:0000256" key="1">
    <source>
        <dbReference type="SAM" id="Phobius"/>
    </source>
</evidence>
<sequence length="140" mass="15694">MPLRLPSLTLPPPHLHLKLIVRVSALLLFYPFFCISAVVEDGGRCGNESQPVVVCCNLVSRLIHRSVALLATEASLTFYHASTNVNGRQTLSLCRTSNPEEKRRIIGDTFVKVADRTANDLNLTWDTLLLRQDYIACHHK</sequence>
<keyword evidence="1" id="KW-0812">Transmembrane</keyword>
<proteinExistence type="predicted"/>
<evidence type="ECO:0000313" key="3">
    <source>
        <dbReference type="Proteomes" id="UP001234178"/>
    </source>
</evidence>
<name>A0ABQ9Z1U3_9CRUS</name>
<organism evidence="2 3">
    <name type="scientific">Daphnia magna</name>
    <dbReference type="NCBI Taxonomy" id="35525"/>
    <lineage>
        <taxon>Eukaryota</taxon>
        <taxon>Metazoa</taxon>
        <taxon>Ecdysozoa</taxon>
        <taxon>Arthropoda</taxon>
        <taxon>Crustacea</taxon>
        <taxon>Branchiopoda</taxon>
        <taxon>Diplostraca</taxon>
        <taxon>Cladocera</taxon>
        <taxon>Anomopoda</taxon>
        <taxon>Daphniidae</taxon>
        <taxon>Daphnia</taxon>
    </lineage>
</organism>
<accession>A0ABQ9Z1U3</accession>
<dbReference type="InterPro" id="IPR014729">
    <property type="entry name" value="Rossmann-like_a/b/a_fold"/>
</dbReference>
<gene>
    <name evidence="2" type="ORF">OUZ56_012026</name>
</gene>
<keyword evidence="3" id="KW-1185">Reference proteome</keyword>
<dbReference type="EMBL" id="JAOYFB010000002">
    <property type="protein sequence ID" value="KAK4006871.1"/>
    <property type="molecule type" value="Genomic_DNA"/>
</dbReference>
<evidence type="ECO:0000313" key="2">
    <source>
        <dbReference type="EMBL" id="KAK4006871.1"/>
    </source>
</evidence>
<reference evidence="2 3" key="1">
    <citation type="journal article" date="2023" name="Nucleic Acids Res.">
        <title>The hologenome of Daphnia magna reveals possible DNA methylation and microbiome-mediated evolution of the host genome.</title>
        <authorList>
            <person name="Chaturvedi A."/>
            <person name="Li X."/>
            <person name="Dhandapani V."/>
            <person name="Marshall H."/>
            <person name="Kissane S."/>
            <person name="Cuenca-Cambronero M."/>
            <person name="Asole G."/>
            <person name="Calvet F."/>
            <person name="Ruiz-Romero M."/>
            <person name="Marangio P."/>
            <person name="Guigo R."/>
            <person name="Rago D."/>
            <person name="Mirbahai L."/>
            <person name="Eastwood N."/>
            <person name="Colbourne J.K."/>
            <person name="Zhou J."/>
            <person name="Mallon E."/>
            <person name="Orsini L."/>
        </authorList>
    </citation>
    <scope>NUCLEOTIDE SEQUENCE [LARGE SCALE GENOMIC DNA]</scope>
    <source>
        <strain evidence="2">LRV0_1</strain>
    </source>
</reference>
<dbReference type="Gene3D" id="3.40.50.620">
    <property type="entry name" value="HUPs"/>
    <property type="match status" value="1"/>
</dbReference>
<dbReference type="Proteomes" id="UP001234178">
    <property type="component" value="Unassembled WGS sequence"/>
</dbReference>
<protein>
    <submittedName>
        <fullName evidence="2">Uncharacterized protein</fullName>
    </submittedName>
</protein>
<keyword evidence="1" id="KW-0472">Membrane</keyword>